<evidence type="ECO:0000256" key="1">
    <source>
        <dbReference type="SAM" id="Phobius"/>
    </source>
</evidence>
<feature type="transmembrane region" description="Helical" evidence="1">
    <location>
        <begin position="63"/>
        <end position="83"/>
    </location>
</feature>
<organism evidence="2">
    <name type="scientific">bioreactor metagenome</name>
    <dbReference type="NCBI Taxonomy" id="1076179"/>
    <lineage>
        <taxon>unclassified sequences</taxon>
        <taxon>metagenomes</taxon>
        <taxon>ecological metagenomes</taxon>
    </lineage>
</organism>
<name>A0A645CQI7_9ZZZZ</name>
<keyword evidence="1" id="KW-0472">Membrane</keyword>
<accession>A0A645CQI7</accession>
<sequence length="181" mass="18876">MTAHIADVDGRRVVGEFIIPAGALVEVDGCARIVAAHDLAFRRLGGRGPAGVAAVVFIEVNEVIGAFLIAAGLVILGIARTVVEPFPLVVGQRRGDAFAEGAAGGQNPRGVIVVGVTVVEFAVGLSGHGRDVILALAGVDELRQTDLFEFVDAVGIAGAFPRRRQCREQHGRQNGDDGNYD</sequence>
<keyword evidence="1" id="KW-1133">Transmembrane helix</keyword>
<protein>
    <submittedName>
        <fullName evidence="2">Uncharacterized protein</fullName>
    </submittedName>
</protein>
<keyword evidence="1" id="KW-0812">Transmembrane</keyword>
<proteinExistence type="predicted"/>
<dbReference type="EMBL" id="VSSQ01029159">
    <property type="protein sequence ID" value="MPM79165.1"/>
    <property type="molecule type" value="Genomic_DNA"/>
</dbReference>
<comment type="caution">
    <text evidence="2">The sequence shown here is derived from an EMBL/GenBank/DDBJ whole genome shotgun (WGS) entry which is preliminary data.</text>
</comment>
<gene>
    <name evidence="2" type="ORF">SDC9_126198</name>
</gene>
<reference evidence="2" key="1">
    <citation type="submission" date="2019-08" db="EMBL/GenBank/DDBJ databases">
        <authorList>
            <person name="Kucharzyk K."/>
            <person name="Murdoch R.W."/>
            <person name="Higgins S."/>
            <person name="Loffler F."/>
        </authorList>
    </citation>
    <scope>NUCLEOTIDE SEQUENCE</scope>
</reference>
<dbReference type="AlphaFoldDB" id="A0A645CQI7"/>
<evidence type="ECO:0000313" key="2">
    <source>
        <dbReference type="EMBL" id="MPM79165.1"/>
    </source>
</evidence>